<reference evidence="1" key="4">
    <citation type="submission" date="2025-09" db="UniProtKB">
        <authorList>
            <consortium name="Ensembl"/>
        </authorList>
    </citation>
    <scope>IDENTIFICATION</scope>
</reference>
<reference evidence="1" key="2">
    <citation type="journal article" date="2008" name="Genome Biol.">
        <title>Improved genome assembly and evidence-based global gene model set for the chordate Ciona intestinalis: new insight into intron and operon populations.</title>
        <authorList>
            <person name="Satou Y."/>
            <person name="Mineta K."/>
            <person name="Ogasawara M."/>
            <person name="Sasakura Y."/>
            <person name="Shoguchi E."/>
            <person name="Ueno K."/>
            <person name="Yamada L."/>
            <person name="Matsumoto J."/>
            <person name="Wasserscheid J."/>
            <person name="Dewar K."/>
            <person name="Wiley G.B."/>
            <person name="Macmil S.L."/>
            <person name="Roe B.A."/>
            <person name="Zeller R.W."/>
            <person name="Hastings K.E."/>
            <person name="Lemaire P."/>
            <person name="Lindquist E."/>
            <person name="Endo T."/>
            <person name="Hotta K."/>
            <person name="Inaba K."/>
        </authorList>
    </citation>
    <scope>NUCLEOTIDE SEQUENCE [LARGE SCALE GENOMIC DNA]</scope>
    <source>
        <strain evidence="1">wild type</strain>
    </source>
</reference>
<dbReference type="Proteomes" id="UP000008144">
    <property type="component" value="Chromosome 5"/>
</dbReference>
<evidence type="ECO:0000313" key="1">
    <source>
        <dbReference type="Ensembl" id="ENSCINP00000022981.2"/>
    </source>
</evidence>
<reference evidence="2" key="1">
    <citation type="journal article" date="2002" name="Science">
        <title>The draft genome of Ciona intestinalis: insights into chordate and vertebrate origins.</title>
        <authorList>
            <person name="Dehal P."/>
            <person name="Satou Y."/>
            <person name="Campbell R.K."/>
            <person name="Chapman J."/>
            <person name="Degnan B."/>
            <person name="De Tomaso A."/>
            <person name="Davidson B."/>
            <person name="Di Gregorio A."/>
            <person name="Gelpke M."/>
            <person name="Goodstein D.M."/>
            <person name="Harafuji N."/>
            <person name="Hastings K.E."/>
            <person name="Ho I."/>
            <person name="Hotta K."/>
            <person name="Huang W."/>
            <person name="Kawashima T."/>
            <person name="Lemaire P."/>
            <person name="Martinez D."/>
            <person name="Meinertzhagen I.A."/>
            <person name="Necula S."/>
            <person name="Nonaka M."/>
            <person name="Putnam N."/>
            <person name="Rash S."/>
            <person name="Saiga H."/>
            <person name="Satake M."/>
            <person name="Terry A."/>
            <person name="Yamada L."/>
            <person name="Wang H.G."/>
            <person name="Awazu S."/>
            <person name="Azumi K."/>
            <person name="Boore J."/>
            <person name="Branno M."/>
            <person name="Chin-Bow S."/>
            <person name="DeSantis R."/>
            <person name="Doyle S."/>
            <person name="Francino P."/>
            <person name="Keys D.N."/>
            <person name="Haga S."/>
            <person name="Hayashi H."/>
            <person name="Hino K."/>
            <person name="Imai K.S."/>
            <person name="Inaba K."/>
            <person name="Kano S."/>
            <person name="Kobayashi K."/>
            <person name="Kobayashi M."/>
            <person name="Lee B.I."/>
            <person name="Makabe K.W."/>
            <person name="Manohar C."/>
            <person name="Matassi G."/>
            <person name="Medina M."/>
            <person name="Mochizuki Y."/>
            <person name="Mount S."/>
            <person name="Morishita T."/>
            <person name="Miura S."/>
            <person name="Nakayama A."/>
            <person name="Nishizaka S."/>
            <person name="Nomoto H."/>
            <person name="Ohta F."/>
            <person name="Oishi K."/>
            <person name="Rigoutsos I."/>
            <person name="Sano M."/>
            <person name="Sasaki A."/>
            <person name="Sasakura Y."/>
            <person name="Shoguchi E."/>
            <person name="Shin-i T."/>
            <person name="Spagnuolo A."/>
            <person name="Stainier D."/>
            <person name="Suzuki M.M."/>
            <person name="Tassy O."/>
            <person name="Takatori N."/>
            <person name="Tokuoka M."/>
            <person name="Yagi K."/>
            <person name="Yoshizaki F."/>
            <person name="Wada S."/>
            <person name="Zhang C."/>
            <person name="Hyatt P.D."/>
            <person name="Larimer F."/>
            <person name="Detter C."/>
            <person name="Doggett N."/>
            <person name="Glavina T."/>
            <person name="Hawkins T."/>
            <person name="Richardson P."/>
            <person name="Lucas S."/>
            <person name="Kohara Y."/>
            <person name="Levine M."/>
            <person name="Satoh N."/>
            <person name="Rokhsar D.S."/>
        </authorList>
    </citation>
    <scope>NUCLEOTIDE SEQUENCE [LARGE SCALE GENOMIC DNA]</scope>
</reference>
<dbReference type="EMBL" id="EAAA01002111">
    <property type="status" value="NOT_ANNOTATED_CDS"/>
    <property type="molecule type" value="Genomic_DNA"/>
</dbReference>
<keyword evidence="2" id="KW-1185">Reference proteome</keyword>
<protein>
    <submittedName>
        <fullName evidence="1">Uncharacterized protein</fullName>
    </submittedName>
</protein>
<dbReference type="Ensembl" id="ENSCINT00000023227.2">
    <property type="protein sequence ID" value="ENSCINP00000022981.2"/>
    <property type="gene ID" value="ENSCING00000012263.2"/>
</dbReference>
<sequence>MVKNIAKILENICLSCSSVGSCWCYNWDLLHCEQQWIQVRRIIWLIIQTSYHLYIMFGPKKLWSLKRWLSLYSTK</sequence>
<accession>F7AL69</accession>
<reference evidence="1" key="3">
    <citation type="submission" date="2025-08" db="UniProtKB">
        <authorList>
            <consortium name="Ensembl"/>
        </authorList>
    </citation>
    <scope>IDENTIFICATION</scope>
</reference>
<dbReference type="AlphaFoldDB" id="F7AL69"/>
<name>F7AL69_CIOIN</name>
<dbReference type="PROSITE" id="PS51257">
    <property type="entry name" value="PROKAR_LIPOPROTEIN"/>
    <property type="match status" value="1"/>
</dbReference>
<dbReference type="HOGENOM" id="CLU_2670359_0_0_1"/>
<organism evidence="1 2">
    <name type="scientific">Ciona intestinalis</name>
    <name type="common">Transparent sea squirt</name>
    <name type="synonym">Ascidia intestinalis</name>
    <dbReference type="NCBI Taxonomy" id="7719"/>
    <lineage>
        <taxon>Eukaryota</taxon>
        <taxon>Metazoa</taxon>
        <taxon>Chordata</taxon>
        <taxon>Tunicata</taxon>
        <taxon>Ascidiacea</taxon>
        <taxon>Phlebobranchia</taxon>
        <taxon>Cionidae</taxon>
        <taxon>Ciona</taxon>
    </lineage>
</organism>
<dbReference type="InParanoid" id="F7AL69"/>
<evidence type="ECO:0000313" key="2">
    <source>
        <dbReference type="Proteomes" id="UP000008144"/>
    </source>
</evidence>
<proteinExistence type="predicted"/>